<dbReference type="AlphaFoldDB" id="A0A2R6P8M3"/>
<evidence type="ECO:0000313" key="1">
    <source>
        <dbReference type="EMBL" id="PSR87148.1"/>
    </source>
</evidence>
<dbReference type="EMBL" id="MLYV02000517">
    <property type="protein sequence ID" value="PSR87148.1"/>
    <property type="molecule type" value="Genomic_DNA"/>
</dbReference>
<gene>
    <name evidence="1" type="ORF">PHLCEN_2v5239</name>
</gene>
<comment type="caution">
    <text evidence="1">The sequence shown here is derived from an EMBL/GenBank/DDBJ whole genome shotgun (WGS) entry which is preliminary data.</text>
</comment>
<organism evidence="1 2">
    <name type="scientific">Hermanssonia centrifuga</name>
    <dbReference type="NCBI Taxonomy" id="98765"/>
    <lineage>
        <taxon>Eukaryota</taxon>
        <taxon>Fungi</taxon>
        <taxon>Dikarya</taxon>
        <taxon>Basidiomycota</taxon>
        <taxon>Agaricomycotina</taxon>
        <taxon>Agaricomycetes</taxon>
        <taxon>Polyporales</taxon>
        <taxon>Meruliaceae</taxon>
        <taxon>Hermanssonia</taxon>
    </lineage>
</organism>
<evidence type="ECO:0000313" key="2">
    <source>
        <dbReference type="Proteomes" id="UP000186601"/>
    </source>
</evidence>
<proteinExistence type="predicted"/>
<protein>
    <submittedName>
        <fullName evidence="1">Uncharacterized protein</fullName>
    </submittedName>
</protein>
<dbReference type="Proteomes" id="UP000186601">
    <property type="component" value="Unassembled WGS sequence"/>
</dbReference>
<sequence length="65" mass="7413">MHHGHGQLILTHLEVSILELMEDDGKEQGVDRVTAICESRERSNIRNLGFERDFAGILYTGFNEN</sequence>
<reference evidence="1 2" key="1">
    <citation type="submission" date="2018-02" db="EMBL/GenBank/DDBJ databases">
        <title>Genome sequence of the basidiomycete white-rot fungus Phlebia centrifuga.</title>
        <authorList>
            <person name="Granchi Z."/>
            <person name="Peng M."/>
            <person name="de Vries R.P."/>
            <person name="Hilden K."/>
            <person name="Makela M.R."/>
            <person name="Grigoriev I."/>
            <person name="Riley R."/>
        </authorList>
    </citation>
    <scope>NUCLEOTIDE SEQUENCE [LARGE SCALE GENOMIC DNA]</scope>
    <source>
        <strain evidence="1 2">FBCC195</strain>
    </source>
</reference>
<accession>A0A2R6P8M3</accession>
<keyword evidence="2" id="KW-1185">Reference proteome</keyword>
<name>A0A2R6P8M3_9APHY</name>